<dbReference type="GeneID" id="55970395"/>
<proteinExistence type="predicted"/>
<dbReference type="AlphaFoldDB" id="A0A9P5D3U2"/>
<gene>
    <name evidence="2" type="ORF">GMORB2_4167</name>
</gene>
<protein>
    <submittedName>
        <fullName evidence="2">Phosphopantetheine attachment site</fullName>
    </submittedName>
</protein>
<dbReference type="GO" id="GO:0031956">
    <property type="term" value="F:medium-chain fatty acid-CoA ligase activity"/>
    <property type="evidence" value="ECO:0007669"/>
    <property type="project" value="TreeGrafter"/>
</dbReference>
<sequence length="109" mass="11990">MDKHYQTSRATDNQTPPMILHYGTSGSKNTVPLTIHSIIFGIAFVAVSWGLTKTTGGLIRNIFAPIFSSGMTVRCSAFDPTTFWDVVESLNPTWYYASLSMHSVILSEG</sequence>
<feature type="transmembrane region" description="Helical" evidence="1">
    <location>
        <begin position="33"/>
        <end position="51"/>
    </location>
</feature>
<dbReference type="OrthoDB" id="3633556at2759"/>
<dbReference type="EMBL" id="JAANYQ010000003">
    <property type="protein sequence ID" value="KAF4125327.1"/>
    <property type="molecule type" value="Genomic_DNA"/>
</dbReference>
<organism evidence="2 3">
    <name type="scientific">Geosmithia morbida</name>
    <dbReference type="NCBI Taxonomy" id="1094350"/>
    <lineage>
        <taxon>Eukaryota</taxon>
        <taxon>Fungi</taxon>
        <taxon>Dikarya</taxon>
        <taxon>Ascomycota</taxon>
        <taxon>Pezizomycotina</taxon>
        <taxon>Sordariomycetes</taxon>
        <taxon>Hypocreomycetidae</taxon>
        <taxon>Hypocreales</taxon>
        <taxon>Bionectriaceae</taxon>
        <taxon>Geosmithia</taxon>
    </lineage>
</organism>
<dbReference type="PANTHER" id="PTHR43201">
    <property type="entry name" value="ACYL-COA SYNTHETASE"/>
    <property type="match status" value="1"/>
</dbReference>
<keyword evidence="1" id="KW-0812">Transmembrane</keyword>
<dbReference type="PANTHER" id="PTHR43201:SF10">
    <property type="entry name" value="CARRIER DOMAIN-CONTAINING PROTEIN"/>
    <property type="match status" value="1"/>
</dbReference>
<dbReference type="GO" id="GO:0006631">
    <property type="term" value="P:fatty acid metabolic process"/>
    <property type="evidence" value="ECO:0007669"/>
    <property type="project" value="TreeGrafter"/>
</dbReference>
<evidence type="ECO:0000313" key="2">
    <source>
        <dbReference type="EMBL" id="KAF4125327.1"/>
    </source>
</evidence>
<accession>A0A9P5D3U2</accession>
<keyword evidence="1" id="KW-0472">Membrane</keyword>
<dbReference type="SUPFAM" id="SSF56801">
    <property type="entry name" value="Acetyl-CoA synthetase-like"/>
    <property type="match status" value="1"/>
</dbReference>
<keyword evidence="1" id="KW-1133">Transmembrane helix</keyword>
<evidence type="ECO:0000256" key="1">
    <source>
        <dbReference type="SAM" id="Phobius"/>
    </source>
</evidence>
<dbReference type="Proteomes" id="UP000749293">
    <property type="component" value="Unassembled WGS sequence"/>
</dbReference>
<name>A0A9P5D3U2_9HYPO</name>
<keyword evidence="3" id="KW-1185">Reference proteome</keyword>
<evidence type="ECO:0000313" key="3">
    <source>
        <dbReference type="Proteomes" id="UP000749293"/>
    </source>
</evidence>
<reference evidence="2" key="1">
    <citation type="submission" date="2020-03" db="EMBL/GenBank/DDBJ databases">
        <title>Site-based positive gene gene selection in Geosmithia morbida across the United States reveals a broad range of putative effectors and factors for local host and environmental adapation.</title>
        <authorList>
            <person name="Onufrak A."/>
            <person name="Murdoch R.W."/>
            <person name="Gazis R."/>
            <person name="Huff M."/>
            <person name="Staton M."/>
            <person name="Klingeman W."/>
            <person name="Hadziabdic D."/>
        </authorList>
    </citation>
    <scope>NUCLEOTIDE SEQUENCE</scope>
    <source>
        <strain evidence="2">1262</strain>
    </source>
</reference>
<dbReference type="RefSeq" id="XP_035323979.1">
    <property type="nucleotide sequence ID" value="XM_035466142.1"/>
</dbReference>
<comment type="caution">
    <text evidence="2">The sequence shown here is derived from an EMBL/GenBank/DDBJ whole genome shotgun (WGS) entry which is preliminary data.</text>
</comment>